<evidence type="ECO:0000313" key="4">
    <source>
        <dbReference type="Proteomes" id="UP001555826"/>
    </source>
</evidence>
<dbReference type="EMBL" id="JBFNQN010000004">
    <property type="protein sequence ID" value="MEW9264339.1"/>
    <property type="molecule type" value="Genomic_DNA"/>
</dbReference>
<keyword evidence="2" id="KW-1133">Transmembrane helix</keyword>
<feature type="region of interest" description="Disordered" evidence="1">
    <location>
        <begin position="63"/>
        <end position="110"/>
    </location>
</feature>
<gene>
    <name evidence="3" type="ORF">AB1207_06245</name>
</gene>
<evidence type="ECO:0000256" key="2">
    <source>
        <dbReference type="SAM" id="Phobius"/>
    </source>
</evidence>
<evidence type="ECO:0000256" key="1">
    <source>
        <dbReference type="SAM" id="MobiDB-lite"/>
    </source>
</evidence>
<dbReference type="Proteomes" id="UP001555826">
    <property type="component" value="Unassembled WGS sequence"/>
</dbReference>
<keyword evidence="4" id="KW-1185">Reference proteome</keyword>
<proteinExistence type="predicted"/>
<feature type="transmembrane region" description="Helical" evidence="2">
    <location>
        <begin position="46"/>
        <end position="64"/>
    </location>
</feature>
<name>A0ABV3P3X9_9ACTN</name>
<accession>A0ABV3P3X9</accession>
<dbReference type="RefSeq" id="WP_367637007.1">
    <property type="nucleotide sequence ID" value="NZ_JBFNQN010000004.1"/>
</dbReference>
<reference evidence="3 4" key="1">
    <citation type="submission" date="2024-07" db="EMBL/GenBank/DDBJ databases">
        <authorList>
            <person name="Thanompreechachai J."/>
            <person name="Duangmal K."/>
        </authorList>
    </citation>
    <scope>NUCLEOTIDE SEQUENCE [LARGE SCALE GENOMIC DNA]</scope>
    <source>
        <strain evidence="3 4">KCTC 19886</strain>
    </source>
</reference>
<feature type="compositionally biased region" description="Pro residues" evidence="1">
    <location>
        <begin position="71"/>
        <end position="102"/>
    </location>
</feature>
<keyword evidence="2" id="KW-0812">Transmembrane</keyword>
<evidence type="ECO:0000313" key="3">
    <source>
        <dbReference type="EMBL" id="MEW9264339.1"/>
    </source>
</evidence>
<sequence>MDDQLSAWEERLRRELDQAVREVRAPDDLVASARAGGRRRVSRRRALVAVPVVVAAGGAAWAGWAGRTPEPVTPAAPSASPPPSPPPSEPPVSPEVPVPTTPDPQAAAAAAEMTAVDRFLDEYRYADAERLAELWKVDTWEAKVKGGRLLLSGAEIPATS</sequence>
<protein>
    <submittedName>
        <fullName evidence="3">Uncharacterized protein</fullName>
    </submittedName>
</protein>
<comment type="caution">
    <text evidence="3">The sequence shown here is derived from an EMBL/GenBank/DDBJ whole genome shotgun (WGS) entry which is preliminary data.</text>
</comment>
<organism evidence="3 4">
    <name type="scientific">Kineococcus endophyticus</name>
    <dbReference type="NCBI Taxonomy" id="1181883"/>
    <lineage>
        <taxon>Bacteria</taxon>
        <taxon>Bacillati</taxon>
        <taxon>Actinomycetota</taxon>
        <taxon>Actinomycetes</taxon>
        <taxon>Kineosporiales</taxon>
        <taxon>Kineosporiaceae</taxon>
        <taxon>Kineococcus</taxon>
    </lineage>
</organism>
<keyword evidence="2" id="KW-0472">Membrane</keyword>